<evidence type="ECO:0000256" key="3">
    <source>
        <dbReference type="ARBA" id="ARBA00022692"/>
    </source>
</evidence>
<dbReference type="Proteomes" id="UP000681722">
    <property type="component" value="Unassembled WGS sequence"/>
</dbReference>
<comment type="caution">
    <text evidence="7">The sequence shown here is derived from an EMBL/GenBank/DDBJ whole genome shotgun (WGS) entry which is preliminary data.</text>
</comment>
<comment type="similarity">
    <text evidence="2">Belongs to the TMEM9 family.</text>
</comment>
<gene>
    <name evidence="7" type="ORF">GPM918_LOCUS38458</name>
    <name evidence="8" type="ORF">SRO942_LOCUS39284</name>
</gene>
<feature type="region of interest" description="Disordered" evidence="6">
    <location>
        <begin position="31"/>
        <end position="50"/>
    </location>
</feature>
<dbReference type="Proteomes" id="UP000663829">
    <property type="component" value="Unassembled WGS sequence"/>
</dbReference>
<dbReference type="EMBL" id="CAJOBC010091140">
    <property type="protein sequence ID" value="CAF4398074.1"/>
    <property type="molecule type" value="Genomic_DNA"/>
</dbReference>
<sequence length="80" mass="9311">MVVLFCLDSKFKNKTTVKRQASDELTLDSSPLEEYKSTTSSSSRQRQTTVLDSVSNEQTKWLEQVQQQRKSVYKKHELLN</sequence>
<keyword evidence="3" id="KW-0812">Transmembrane</keyword>
<evidence type="ECO:0000313" key="9">
    <source>
        <dbReference type="Proteomes" id="UP000663829"/>
    </source>
</evidence>
<dbReference type="OrthoDB" id="10059035at2759"/>
<keyword evidence="5" id="KW-0472">Membrane</keyword>
<name>A0A815W392_9BILA</name>
<comment type="subcellular location">
    <subcellularLocation>
        <location evidence="1">Membrane</location>
    </subcellularLocation>
</comment>
<dbReference type="Pfam" id="PF05434">
    <property type="entry name" value="Tmemb_9"/>
    <property type="match status" value="1"/>
</dbReference>
<keyword evidence="4" id="KW-1133">Transmembrane helix</keyword>
<reference evidence="7" key="1">
    <citation type="submission" date="2021-02" db="EMBL/GenBank/DDBJ databases">
        <authorList>
            <person name="Nowell W R."/>
        </authorList>
    </citation>
    <scope>NUCLEOTIDE SEQUENCE</scope>
</reference>
<accession>A0A815W392</accession>
<organism evidence="7 9">
    <name type="scientific">Didymodactylos carnosus</name>
    <dbReference type="NCBI Taxonomy" id="1234261"/>
    <lineage>
        <taxon>Eukaryota</taxon>
        <taxon>Metazoa</taxon>
        <taxon>Spiralia</taxon>
        <taxon>Gnathifera</taxon>
        <taxon>Rotifera</taxon>
        <taxon>Eurotatoria</taxon>
        <taxon>Bdelloidea</taxon>
        <taxon>Philodinida</taxon>
        <taxon>Philodinidae</taxon>
        <taxon>Didymodactylos</taxon>
    </lineage>
</organism>
<evidence type="ECO:0000256" key="5">
    <source>
        <dbReference type="ARBA" id="ARBA00023136"/>
    </source>
</evidence>
<dbReference type="InterPro" id="IPR008853">
    <property type="entry name" value="TMEM9/TMEM9B"/>
</dbReference>
<protein>
    <submittedName>
        <fullName evidence="7">Uncharacterized protein</fullName>
    </submittedName>
</protein>
<evidence type="ECO:0000256" key="2">
    <source>
        <dbReference type="ARBA" id="ARBA00007264"/>
    </source>
</evidence>
<evidence type="ECO:0000256" key="6">
    <source>
        <dbReference type="SAM" id="MobiDB-lite"/>
    </source>
</evidence>
<dbReference type="GO" id="GO:0005765">
    <property type="term" value="C:lysosomal membrane"/>
    <property type="evidence" value="ECO:0007669"/>
    <property type="project" value="InterPro"/>
</dbReference>
<feature type="compositionally biased region" description="Low complexity" evidence="6">
    <location>
        <begin position="37"/>
        <end position="49"/>
    </location>
</feature>
<evidence type="ECO:0000313" key="7">
    <source>
        <dbReference type="EMBL" id="CAF1538067.1"/>
    </source>
</evidence>
<dbReference type="EMBL" id="CAJNOQ010025520">
    <property type="protein sequence ID" value="CAF1538067.1"/>
    <property type="molecule type" value="Genomic_DNA"/>
</dbReference>
<proteinExistence type="inferred from homology"/>
<evidence type="ECO:0000256" key="4">
    <source>
        <dbReference type="ARBA" id="ARBA00022989"/>
    </source>
</evidence>
<keyword evidence="9" id="KW-1185">Reference proteome</keyword>
<dbReference type="AlphaFoldDB" id="A0A815W392"/>
<evidence type="ECO:0000256" key="1">
    <source>
        <dbReference type="ARBA" id="ARBA00004370"/>
    </source>
</evidence>
<evidence type="ECO:0000313" key="8">
    <source>
        <dbReference type="EMBL" id="CAF4398074.1"/>
    </source>
</evidence>